<dbReference type="InterPro" id="IPR025423">
    <property type="entry name" value="TMEM205-like"/>
</dbReference>
<dbReference type="PANTHER" id="PTHR47652:SF3">
    <property type="entry name" value="MITOCHONDRIAL IMPORT INNER MEMBRANE TRANSLOCASE SUBUNIT TIM44"/>
    <property type="match status" value="1"/>
</dbReference>
<keyword evidence="5" id="KW-0175">Coiled coil</keyword>
<keyword evidence="3 7" id="KW-1133">Transmembrane helix</keyword>
<dbReference type="PANTHER" id="PTHR47652">
    <property type="entry name" value="MITOCHONDRIAL IMPORT INNER MEMBRANE TRANSLOCASE SUBUNIT TIM44"/>
    <property type="match status" value="1"/>
</dbReference>
<reference evidence="10 11" key="1">
    <citation type="submission" date="2023-12" db="EMBL/GenBank/DDBJ databases">
        <title>A high-quality genome assembly for Dillenia turbinata (Dilleniales).</title>
        <authorList>
            <person name="Chanderbali A."/>
        </authorList>
    </citation>
    <scope>NUCLEOTIDE SEQUENCE [LARGE SCALE GENOMIC DNA]</scope>
    <source>
        <strain evidence="10">LSX21</strain>
        <tissue evidence="10">Leaf</tissue>
    </source>
</reference>
<dbReference type="Proteomes" id="UP001370490">
    <property type="component" value="Unassembled WGS sequence"/>
</dbReference>
<dbReference type="GO" id="GO:0016020">
    <property type="term" value="C:membrane"/>
    <property type="evidence" value="ECO:0007669"/>
    <property type="project" value="UniProtKB-SubCell"/>
</dbReference>
<sequence length="486" mass="53843">MMNFLTICLVLTSLASAGKWSPSPERNHHQDQKEVIVKEGHRVIVVEYEKGAHRNTKVSISPQDHTGKSPLEEVEDKAKSVHETAKEKLSSVASSVRGEMEDAKDKFKETSSVLPDVGQGVSESPPTIAQNGPKELICDAFGKCKHKIASAIDKAKEMASGKAHEAYEKAGEVKDEAKEAVDQAVAKAKEKAYRQLEAVKEAAEEAVDKAKKTAKTGKDMVETLGEHVFANVTAEIGIVRQWVGDKAKEAQEKAKELKEETKKDVNAIIQSGREFSHRVMVYGSEMLGWSMEIIQLLGFATAYGMCVWITFVSSHVLEEALPRQQFGMVQSKVYPVYFRAMACSIGMALIGHLLGQRKMLFTGKAEMFQGYNLVSSLVLVFANMTCLEPRATKVMFERIKVEKEEGRGRGSVEIADFEPITETSAPPRLSAQPVMPERLEHQRIGQRVANLNQRLKKLNACSSLLNALTLMSLTWHLVYIGQRLQA</sequence>
<feature type="chain" id="PRO_5042973985" description="TMEM205-like domain-containing protein" evidence="8">
    <location>
        <begin position="18"/>
        <end position="486"/>
    </location>
</feature>
<evidence type="ECO:0000256" key="8">
    <source>
        <dbReference type="SAM" id="SignalP"/>
    </source>
</evidence>
<keyword evidence="11" id="KW-1185">Reference proteome</keyword>
<feature type="transmembrane region" description="Helical" evidence="7">
    <location>
        <begin position="293"/>
        <end position="316"/>
    </location>
</feature>
<feature type="transmembrane region" description="Helical" evidence="7">
    <location>
        <begin position="336"/>
        <end position="355"/>
    </location>
</feature>
<protein>
    <recommendedName>
        <fullName evidence="9">TMEM205-like domain-containing protein</fullName>
    </recommendedName>
</protein>
<feature type="transmembrane region" description="Helical" evidence="7">
    <location>
        <begin position="463"/>
        <end position="481"/>
    </location>
</feature>
<evidence type="ECO:0000259" key="9">
    <source>
        <dbReference type="Pfam" id="PF13664"/>
    </source>
</evidence>
<evidence type="ECO:0000256" key="5">
    <source>
        <dbReference type="SAM" id="Coils"/>
    </source>
</evidence>
<feature type="compositionally biased region" description="Polar residues" evidence="6">
    <location>
        <begin position="121"/>
        <end position="130"/>
    </location>
</feature>
<evidence type="ECO:0000256" key="6">
    <source>
        <dbReference type="SAM" id="MobiDB-lite"/>
    </source>
</evidence>
<comment type="subcellular location">
    <subcellularLocation>
        <location evidence="1">Membrane</location>
    </subcellularLocation>
</comment>
<name>A0AAN8ZL06_9MAGN</name>
<evidence type="ECO:0000256" key="4">
    <source>
        <dbReference type="ARBA" id="ARBA00023136"/>
    </source>
</evidence>
<feature type="coiled-coil region" evidence="5">
    <location>
        <begin position="167"/>
        <end position="216"/>
    </location>
</feature>
<feature type="compositionally biased region" description="Basic and acidic residues" evidence="6">
    <location>
        <begin position="65"/>
        <end position="89"/>
    </location>
</feature>
<evidence type="ECO:0000313" key="11">
    <source>
        <dbReference type="Proteomes" id="UP001370490"/>
    </source>
</evidence>
<evidence type="ECO:0000313" key="10">
    <source>
        <dbReference type="EMBL" id="KAK6937995.1"/>
    </source>
</evidence>
<proteinExistence type="predicted"/>
<comment type="caution">
    <text evidence="10">The sequence shown here is derived from an EMBL/GenBank/DDBJ whole genome shotgun (WGS) entry which is preliminary data.</text>
</comment>
<evidence type="ECO:0000256" key="7">
    <source>
        <dbReference type="SAM" id="Phobius"/>
    </source>
</evidence>
<dbReference type="Pfam" id="PF13664">
    <property type="entry name" value="DUF4149"/>
    <property type="match status" value="1"/>
</dbReference>
<feature type="transmembrane region" description="Helical" evidence="7">
    <location>
        <begin position="367"/>
        <end position="387"/>
    </location>
</feature>
<feature type="region of interest" description="Disordered" evidence="6">
    <location>
        <begin position="56"/>
        <end position="130"/>
    </location>
</feature>
<evidence type="ECO:0000256" key="3">
    <source>
        <dbReference type="ARBA" id="ARBA00022989"/>
    </source>
</evidence>
<accession>A0AAN8ZL06</accession>
<feature type="signal peptide" evidence="8">
    <location>
        <begin position="1"/>
        <end position="17"/>
    </location>
</feature>
<feature type="coiled-coil region" evidence="5">
    <location>
        <begin position="240"/>
        <end position="267"/>
    </location>
</feature>
<gene>
    <name evidence="10" type="ORF">RJ641_031503</name>
</gene>
<feature type="compositionally biased region" description="Basic and acidic residues" evidence="6">
    <location>
        <begin position="98"/>
        <end position="109"/>
    </location>
</feature>
<dbReference type="EMBL" id="JBAMMX010000006">
    <property type="protein sequence ID" value="KAK6937995.1"/>
    <property type="molecule type" value="Genomic_DNA"/>
</dbReference>
<keyword evidence="2 7" id="KW-0812">Transmembrane</keyword>
<keyword evidence="4 7" id="KW-0472">Membrane</keyword>
<dbReference type="Gene3D" id="1.20.120.20">
    <property type="entry name" value="Apolipoprotein"/>
    <property type="match status" value="1"/>
</dbReference>
<dbReference type="AlphaFoldDB" id="A0AAN8ZL06"/>
<evidence type="ECO:0000256" key="1">
    <source>
        <dbReference type="ARBA" id="ARBA00004370"/>
    </source>
</evidence>
<organism evidence="10 11">
    <name type="scientific">Dillenia turbinata</name>
    <dbReference type="NCBI Taxonomy" id="194707"/>
    <lineage>
        <taxon>Eukaryota</taxon>
        <taxon>Viridiplantae</taxon>
        <taxon>Streptophyta</taxon>
        <taxon>Embryophyta</taxon>
        <taxon>Tracheophyta</taxon>
        <taxon>Spermatophyta</taxon>
        <taxon>Magnoliopsida</taxon>
        <taxon>eudicotyledons</taxon>
        <taxon>Gunneridae</taxon>
        <taxon>Pentapetalae</taxon>
        <taxon>Dilleniales</taxon>
        <taxon>Dilleniaceae</taxon>
        <taxon>Dillenia</taxon>
    </lineage>
</organism>
<evidence type="ECO:0000256" key="2">
    <source>
        <dbReference type="ARBA" id="ARBA00022692"/>
    </source>
</evidence>
<keyword evidence="8" id="KW-0732">Signal</keyword>
<feature type="domain" description="TMEM205-like" evidence="9">
    <location>
        <begin position="297"/>
        <end position="399"/>
    </location>
</feature>